<dbReference type="RefSeq" id="XP_026695713.1">
    <property type="nucleotide sequence ID" value="XM_026839912.1"/>
</dbReference>
<dbReference type="OrthoDB" id="9834990at2759"/>
<dbReference type="PANTHER" id="PTHR35666">
    <property type="entry name" value="SIMILAR TO RIKEN CDNA 4921536K21"/>
    <property type="match status" value="1"/>
</dbReference>
<evidence type="ECO:0000313" key="2">
    <source>
        <dbReference type="Ensembl" id="ENSCINP00000033451.1"/>
    </source>
</evidence>
<feature type="region of interest" description="Disordered" evidence="1">
    <location>
        <begin position="178"/>
        <end position="203"/>
    </location>
</feature>
<dbReference type="InParanoid" id="H2XUW7"/>
<reference evidence="2" key="2">
    <citation type="submission" date="2025-08" db="UniProtKB">
        <authorList>
            <consortium name="Ensembl"/>
        </authorList>
    </citation>
    <scope>IDENTIFICATION</scope>
</reference>
<evidence type="ECO:0000313" key="3">
    <source>
        <dbReference type="Proteomes" id="UP000008144"/>
    </source>
</evidence>
<keyword evidence="3" id="KW-1185">Reference proteome</keyword>
<accession>A0A1W2W822</accession>
<evidence type="ECO:0000256" key="1">
    <source>
        <dbReference type="SAM" id="MobiDB-lite"/>
    </source>
</evidence>
<dbReference type="GeneID" id="100183185"/>
<reference evidence="2" key="3">
    <citation type="submission" date="2025-09" db="UniProtKB">
        <authorList>
            <consortium name="Ensembl"/>
        </authorList>
    </citation>
    <scope>IDENTIFICATION</scope>
</reference>
<dbReference type="Ensembl" id="ENSCINT00000034244.1">
    <property type="protein sequence ID" value="ENSCINP00000033451.1"/>
    <property type="gene ID" value="ENSCING00000022260.1"/>
</dbReference>
<sequence length="263" mass="30521">MKKPKPTIVYCELRRPADEIINISSQNGAEGVVTRMLPKSHVSHVILNANVSEERFLEMKVSTENKMLKKNNELHEHFMNTFVRRLERKQQRWMKEDNYVSKNFQLTLSPRHHVTERQPIGELILPTPPKAQALYKPAKYPYMKMRGGGEQHASVLPRIRTVPTSQSRHDTTQSIQRVQQANESMTSPVRSTWGETTNQRAETASTGLTRMTTGRMRKPAMRNHDSRFTDLLSWLSPVDARKGKLFRRPREHRVMFGVTQTSY</sequence>
<dbReference type="Proteomes" id="UP000008144">
    <property type="component" value="Unassembled WGS sequence"/>
</dbReference>
<accession>H2XUW7</accession>
<dbReference type="HOGENOM" id="CLU_1057519_0_0_1"/>
<protein>
    <submittedName>
        <fullName evidence="2">Uncharacterized LOC100183185</fullName>
    </submittedName>
</protein>
<name>H2XUW7_CIOIN</name>
<organism evidence="2 3">
    <name type="scientific">Ciona intestinalis</name>
    <name type="common">Transparent sea squirt</name>
    <name type="synonym">Ascidia intestinalis</name>
    <dbReference type="NCBI Taxonomy" id="7719"/>
    <lineage>
        <taxon>Eukaryota</taxon>
        <taxon>Metazoa</taxon>
        <taxon>Chordata</taxon>
        <taxon>Tunicata</taxon>
        <taxon>Ascidiacea</taxon>
        <taxon>Phlebobranchia</taxon>
        <taxon>Cionidae</taxon>
        <taxon>Ciona</taxon>
    </lineage>
</organism>
<dbReference type="RefSeq" id="XP_002121340.1">
    <property type="nucleotide sequence ID" value="XM_002121304.4"/>
</dbReference>
<reference evidence="3" key="1">
    <citation type="journal article" date="2002" name="Science">
        <title>The draft genome of Ciona intestinalis: insights into chordate and vertebrate origins.</title>
        <authorList>
            <person name="Dehal P."/>
            <person name="Satou Y."/>
            <person name="Campbell R.K."/>
            <person name="Chapman J."/>
            <person name="Degnan B."/>
            <person name="De Tomaso A."/>
            <person name="Davidson B."/>
            <person name="Di Gregorio A."/>
            <person name="Gelpke M."/>
            <person name="Goodstein D.M."/>
            <person name="Harafuji N."/>
            <person name="Hastings K.E."/>
            <person name="Ho I."/>
            <person name="Hotta K."/>
            <person name="Huang W."/>
            <person name="Kawashima T."/>
            <person name="Lemaire P."/>
            <person name="Martinez D."/>
            <person name="Meinertzhagen I.A."/>
            <person name="Necula S."/>
            <person name="Nonaka M."/>
            <person name="Putnam N."/>
            <person name="Rash S."/>
            <person name="Saiga H."/>
            <person name="Satake M."/>
            <person name="Terry A."/>
            <person name="Yamada L."/>
            <person name="Wang H.G."/>
            <person name="Awazu S."/>
            <person name="Azumi K."/>
            <person name="Boore J."/>
            <person name="Branno M."/>
            <person name="Chin-Bow S."/>
            <person name="DeSantis R."/>
            <person name="Doyle S."/>
            <person name="Francino P."/>
            <person name="Keys D.N."/>
            <person name="Haga S."/>
            <person name="Hayashi H."/>
            <person name="Hino K."/>
            <person name="Imai K.S."/>
            <person name="Inaba K."/>
            <person name="Kano S."/>
            <person name="Kobayashi K."/>
            <person name="Kobayashi M."/>
            <person name="Lee B.I."/>
            <person name="Makabe K.W."/>
            <person name="Manohar C."/>
            <person name="Matassi G."/>
            <person name="Medina M."/>
            <person name="Mochizuki Y."/>
            <person name="Mount S."/>
            <person name="Morishita T."/>
            <person name="Miura S."/>
            <person name="Nakayama A."/>
            <person name="Nishizaka S."/>
            <person name="Nomoto H."/>
            <person name="Ohta F."/>
            <person name="Oishi K."/>
            <person name="Rigoutsos I."/>
            <person name="Sano M."/>
            <person name="Sasaki A."/>
            <person name="Sasakura Y."/>
            <person name="Shoguchi E."/>
            <person name="Shin-i T."/>
            <person name="Spagnuolo A."/>
            <person name="Stainier D."/>
            <person name="Suzuki M.M."/>
            <person name="Tassy O."/>
            <person name="Takatori N."/>
            <person name="Tokuoka M."/>
            <person name="Yagi K."/>
            <person name="Yoshizaki F."/>
            <person name="Wada S."/>
            <person name="Zhang C."/>
            <person name="Hyatt P.D."/>
            <person name="Larimer F."/>
            <person name="Detter C."/>
            <person name="Doggett N."/>
            <person name="Glavina T."/>
            <person name="Hawkins T."/>
            <person name="Richardson P."/>
            <person name="Lucas S."/>
            <person name="Kohara Y."/>
            <person name="Levine M."/>
            <person name="Satoh N."/>
            <person name="Rokhsar D.S."/>
        </authorList>
    </citation>
    <scope>NUCLEOTIDE SEQUENCE [LARGE SCALE GENOMIC DNA]</scope>
</reference>
<dbReference type="KEGG" id="cin:100183185"/>
<proteinExistence type="predicted"/>
<gene>
    <name evidence="2" type="primary">LOC100183185</name>
</gene>
<dbReference type="InterPro" id="IPR038935">
    <property type="entry name" value="C5orf52"/>
</dbReference>
<dbReference type="AlphaFoldDB" id="H2XUW7"/>
<dbReference type="PANTHER" id="PTHR35666:SF1">
    <property type="entry name" value="SIMILAR TO RIKEN CDNA 4921536K21"/>
    <property type="match status" value="1"/>
</dbReference>
<dbReference type="Pfam" id="PF17666">
    <property type="entry name" value="DUF5528"/>
    <property type="match status" value="1"/>
</dbReference>